<evidence type="ECO:0000256" key="1">
    <source>
        <dbReference type="ARBA" id="ARBA00022553"/>
    </source>
</evidence>
<dbReference type="EMBL" id="LAZR01052206">
    <property type="protein sequence ID" value="KKK83473.1"/>
    <property type="molecule type" value="Genomic_DNA"/>
</dbReference>
<proteinExistence type="predicted"/>
<dbReference type="SMART" id="SM00448">
    <property type="entry name" value="REC"/>
    <property type="match status" value="1"/>
</dbReference>
<dbReference type="PANTHER" id="PTHR44591">
    <property type="entry name" value="STRESS RESPONSE REGULATOR PROTEIN 1"/>
    <property type="match status" value="1"/>
</dbReference>
<keyword evidence="1" id="KW-0597">Phosphoprotein</keyword>
<dbReference type="GO" id="GO:0000160">
    <property type="term" value="P:phosphorelay signal transduction system"/>
    <property type="evidence" value="ECO:0007669"/>
    <property type="project" value="InterPro"/>
</dbReference>
<protein>
    <recommendedName>
        <fullName evidence="2">Response regulatory domain-containing protein</fullName>
    </recommendedName>
</protein>
<dbReference type="AlphaFoldDB" id="A0A0F8YPY5"/>
<comment type="caution">
    <text evidence="3">The sequence shown here is derived from an EMBL/GenBank/DDBJ whole genome shotgun (WGS) entry which is preliminary data.</text>
</comment>
<dbReference type="InterPro" id="IPR050595">
    <property type="entry name" value="Bact_response_regulator"/>
</dbReference>
<reference evidence="3" key="1">
    <citation type="journal article" date="2015" name="Nature">
        <title>Complex archaea that bridge the gap between prokaryotes and eukaryotes.</title>
        <authorList>
            <person name="Spang A."/>
            <person name="Saw J.H."/>
            <person name="Jorgensen S.L."/>
            <person name="Zaremba-Niedzwiedzka K."/>
            <person name="Martijn J."/>
            <person name="Lind A.E."/>
            <person name="van Eijk R."/>
            <person name="Schleper C."/>
            <person name="Guy L."/>
            <person name="Ettema T.J."/>
        </authorList>
    </citation>
    <scope>NUCLEOTIDE SEQUENCE</scope>
</reference>
<feature type="domain" description="Response regulatory" evidence="2">
    <location>
        <begin position="14"/>
        <end position="128"/>
    </location>
</feature>
<dbReference type="InterPro" id="IPR001789">
    <property type="entry name" value="Sig_transdc_resp-reg_receiver"/>
</dbReference>
<organism evidence="3">
    <name type="scientific">marine sediment metagenome</name>
    <dbReference type="NCBI Taxonomy" id="412755"/>
    <lineage>
        <taxon>unclassified sequences</taxon>
        <taxon>metagenomes</taxon>
        <taxon>ecological metagenomes</taxon>
    </lineage>
</organism>
<dbReference type="SUPFAM" id="SSF52172">
    <property type="entry name" value="CheY-like"/>
    <property type="match status" value="1"/>
</dbReference>
<accession>A0A0F8YPY5</accession>
<dbReference type="Gene3D" id="3.40.50.2300">
    <property type="match status" value="1"/>
</dbReference>
<gene>
    <name evidence="3" type="ORF">LCGC14_2793000</name>
</gene>
<dbReference type="Pfam" id="PF00072">
    <property type="entry name" value="Response_reg"/>
    <property type="match status" value="1"/>
</dbReference>
<sequence length="128" mass="13944">MASDEYGGTLEGASVLVIDDEPGMRHFLTKILEPRVKRVAQAASPAEATKLLDEAHFDVVVLDNVMPGKTGLEWVVEQRRKGFYADTILITAYADLETAIAALRAGISDFVLKPFRANQILGAVSRTL</sequence>
<dbReference type="PANTHER" id="PTHR44591:SF3">
    <property type="entry name" value="RESPONSE REGULATORY DOMAIN-CONTAINING PROTEIN"/>
    <property type="match status" value="1"/>
</dbReference>
<dbReference type="CDD" id="cd00156">
    <property type="entry name" value="REC"/>
    <property type="match status" value="1"/>
</dbReference>
<dbReference type="InterPro" id="IPR011006">
    <property type="entry name" value="CheY-like_superfamily"/>
</dbReference>
<feature type="non-terminal residue" evidence="3">
    <location>
        <position position="128"/>
    </location>
</feature>
<dbReference type="PROSITE" id="PS50110">
    <property type="entry name" value="RESPONSE_REGULATORY"/>
    <property type="match status" value="1"/>
</dbReference>
<evidence type="ECO:0000313" key="3">
    <source>
        <dbReference type="EMBL" id="KKK83473.1"/>
    </source>
</evidence>
<evidence type="ECO:0000259" key="2">
    <source>
        <dbReference type="PROSITE" id="PS50110"/>
    </source>
</evidence>
<name>A0A0F8YPY5_9ZZZZ</name>